<organism evidence="1 2">
    <name type="scientific">Thermogemmatispora tikiterensis</name>
    <dbReference type="NCBI Taxonomy" id="1825093"/>
    <lineage>
        <taxon>Bacteria</taxon>
        <taxon>Bacillati</taxon>
        <taxon>Chloroflexota</taxon>
        <taxon>Ktedonobacteria</taxon>
        <taxon>Thermogemmatisporales</taxon>
        <taxon>Thermogemmatisporaceae</taxon>
        <taxon>Thermogemmatispora</taxon>
    </lineage>
</organism>
<comment type="caution">
    <text evidence="1">The sequence shown here is derived from an EMBL/GenBank/DDBJ whole genome shotgun (WGS) entry which is preliminary data.</text>
</comment>
<sequence>MKGPFSPSADVLRCQVPEAVREHSREKARPALPASWCDPPAQATVATPLADMIPYEGMALSFAFLHFALRMRTTGVADDVFQARSLSGRCSLCQ</sequence>
<name>A0A328VKA2_9CHLR</name>
<evidence type="ECO:0000313" key="2">
    <source>
        <dbReference type="Proteomes" id="UP000248706"/>
    </source>
</evidence>
<keyword evidence="2" id="KW-1185">Reference proteome</keyword>
<reference evidence="1 2" key="1">
    <citation type="submission" date="2016-08" db="EMBL/GenBank/DDBJ databases">
        <title>Analysis of Carbohydrate Active Enzymes in Thermogemmatispora T81 Reveals Carbohydrate Degradation Ability.</title>
        <authorList>
            <person name="Tomazini A."/>
            <person name="Lal S."/>
            <person name="Stott M."/>
            <person name="Henrissat B."/>
            <person name="Polikarpov I."/>
            <person name="Sparling R."/>
            <person name="Levin D.B."/>
        </authorList>
    </citation>
    <scope>NUCLEOTIDE SEQUENCE [LARGE SCALE GENOMIC DNA]</scope>
    <source>
        <strain evidence="1 2">T81</strain>
    </source>
</reference>
<protein>
    <submittedName>
        <fullName evidence="1">Uncharacterized protein</fullName>
    </submittedName>
</protein>
<dbReference type="Proteomes" id="UP000248706">
    <property type="component" value="Unassembled WGS sequence"/>
</dbReference>
<evidence type="ECO:0000313" key="1">
    <source>
        <dbReference type="EMBL" id="RAQ97877.1"/>
    </source>
</evidence>
<accession>A0A328VKA2</accession>
<dbReference type="AlphaFoldDB" id="A0A328VKA2"/>
<dbReference type="EMBL" id="MCIF01000002">
    <property type="protein sequence ID" value="RAQ97877.1"/>
    <property type="molecule type" value="Genomic_DNA"/>
</dbReference>
<proteinExistence type="predicted"/>
<gene>
    <name evidence="1" type="ORF">A4R35_20230</name>
</gene>